<dbReference type="Pfam" id="PF06779">
    <property type="entry name" value="MFS_4"/>
    <property type="match status" value="1"/>
</dbReference>
<reference evidence="7" key="1">
    <citation type="submission" date="2023-07" db="EMBL/GenBank/DDBJ databases">
        <title>Verminephrobacter genomes.</title>
        <authorList>
            <person name="Lund M.B."/>
        </authorList>
    </citation>
    <scope>NUCLEOTIDE SEQUENCE [LARGE SCALE GENOMIC DNA]</scope>
    <source>
        <strain evidence="7">AtM5-05</strain>
    </source>
</reference>
<dbReference type="Gene3D" id="1.20.1250.20">
    <property type="entry name" value="MFS general substrate transporter like domains"/>
    <property type="match status" value="2"/>
</dbReference>
<feature type="transmembrane region" description="Helical" evidence="4">
    <location>
        <begin position="245"/>
        <end position="262"/>
    </location>
</feature>
<keyword evidence="7" id="KW-1185">Reference proteome</keyword>
<keyword evidence="2 4" id="KW-1133">Transmembrane helix</keyword>
<dbReference type="Proteomes" id="UP001208935">
    <property type="component" value="Unassembled WGS sequence"/>
</dbReference>
<evidence type="ECO:0000313" key="6">
    <source>
        <dbReference type="EMBL" id="MCW5319734.1"/>
    </source>
</evidence>
<feature type="transmembrane region" description="Helical" evidence="4">
    <location>
        <begin position="107"/>
        <end position="125"/>
    </location>
</feature>
<feature type="transmembrane region" description="Helical" evidence="4">
    <location>
        <begin position="274"/>
        <end position="291"/>
    </location>
</feature>
<name>A0ABT3KN53_9BURK</name>
<evidence type="ECO:0000313" key="7">
    <source>
        <dbReference type="Proteomes" id="UP001208935"/>
    </source>
</evidence>
<feature type="transmembrane region" description="Helical" evidence="4">
    <location>
        <begin position="48"/>
        <end position="68"/>
    </location>
</feature>
<dbReference type="PANTHER" id="PTHR23537">
    <property type="match status" value="1"/>
</dbReference>
<dbReference type="InterPro" id="IPR036259">
    <property type="entry name" value="MFS_trans_sf"/>
</dbReference>
<dbReference type="PROSITE" id="PS50850">
    <property type="entry name" value="MFS"/>
    <property type="match status" value="1"/>
</dbReference>
<accession>A0ABT3KN53</accession>
<proteinExistence type="predicted"/>
<keyword evidence="1 4" id="KW-0812">Transmembrane</keyword>
<protein>
    <submittedName>
        <fullName evidence="6">YbfB/YjiJ family MFS transporter</fullName>
    </submittedName>
</protein>
<evidence type="ECO:0000256" key="3">
    <source>
        <dbReference type="ARBA" id="ARBA00023136"/>
    </source>
</evidence>
<evidence type="ECO:0000256" key="4">
    <source>
        <dbReference type="SAM" id="Phobius"/>
    </source>
</evidence>
<comment type="caution">
    <text evidence="6">The sequence shown here is derived from an EMBL/GenBank/DDBJ whole genome shotgun (WGS) entry which is preliminary data.</text>
</comment>
<dbReference type="PANTHER" id="PTHR23537:SF1">
    <property type="entry name" value="SUGAR TRANSPORTER"/>
    <property type="match status" value="1"/>
</dbReference>
<feature type="transmembrane region" description="Helical" evidence="4">
    <location>
        <begin position="137"/>
        <end position="158"/>
    </location>
</feature>
<feature type="transmembrane region" description="Helical" evidence="4">
    <location>
        <begin position="332"/>
        <end position="352"/>
    </location>
</feature>
<feature type="transmembrane region" description="Helical" evidence="4">
    <location>
        <begin position="164"/>
        <end position="185"/>
    </location>
</feature>
<organism evidence="6 7">
    <name type="scientific">Verminephrobacter aporrectodeae subsp. tuberculatae</name>
    <dbReference type="NCBI Taxonomy" id="1110392"/>
    <lineage>
        <taxon>Bacteria</taxon>
        <taxon>Pseudomonadati</taxon>
        <taxon>Pseudomonadota</taxon>
        <taxon>Betaproteobacteria</taxon>
        <taxon>Burkholderiales</taxon>
        <taxon>Comamonadaceae</taxon>
        <taxon>Verminephrobacter</taxon>
    </lineage>
</organism>
<feature type="transmembrane region" description="Helical" evidence="4">
    <location>
        <begin position="364"/>
        <end position="384"/>
    </location>
</feature>
<dbReference type="SUPFAM" id="SSF103473">
    <property type="entry name" value="MFS general substrate transporter"/>
    <property type="match status" value="1"/>
</dbReference>
<dbReference type="EMBL" id="QZCW01000001">
    <property type="protein sequence ID" value="MCW5319734.1"/>
    <property type="molecule type" value="Genomic_DNA"/>
</dbReference>
<feature type="domain" description="Major facilitator superfamily (MFS) profile" evidence="5">
    <location>
        <begin position="202"/>
        <end position="390"/>
    </location>
</feature>
<feature type="transmembrane region" description="Helical" evidence="4">
    <location>
        <begin position="80"/>
        <end position="101"/>
    </location>
</feature>
<dbReference type="InterPro" id="IPR020846">
    <property type="entry name" value="MFS_dom"/>
</dbReference>
<keyword evidence="3 4" id="KW-0472">Membrane</keyword>
<evidence type="ECO:0000256" key="2">
    <source>
        <dbReference type="ARBA" id="ARBA00022989"/>
    </source>
</evidence>
<feature type="transmembrane region" description="Helical" evidence="4">
    <location>
        <begin position="206"/>
        <end position="225"/>
    </location>
</feature>
<gene>
    <name evidence="6" type="ORF">D5039_00640</name>
</gene>
<evidence type="ECO:0000259" key="5">
    <source>
        <dbReference type="PROSITE" id="PS50850"/>
    </source>
</evidence>
<feature type="transmembrane region" description="Helical" evidence="4">
    <location>
        <begin position="303"/>
        <end position="325"/>
    </location>
</feature>
<sequence length="390" mass="40641">MPRSVLTGLSLAGLCATFVGNGIGRFAYIALMPALIQAGWFSKSDASYLGAATLVGYLLGAPMSGMLLRHYRVGSVLRGAMLACSLSYLACALLGAAMPWYYFWRAMAGFGGAILMVLAAPAVLPQHSPAVRGRVSGVVFSGIGLGAAASGLLIPLLVPRGIASAWLGMGSICLVLTLLTWHQWAPDAPLHPADAQAQPLPAERRVAVGLLLAAYTLDAVGYLPHTLFWVDYTVRELQMPLATGGFLWALFGVGAAIGPLLAGKLGDVFGFKRCLIACFLLKSLGVALPLFGSDVLTLCASSILVGMLTPGIVMLVSTCTLDCVGARQHRRVWGAMTFSFAAAQAAGGYLMAFVAANGQSYRPLFLVSACALLCSVPCIACIRVQPAAKA</sequence>
<dbReference type="InterPro" id="IPR010645">
    <property type="entry name" value="MFS_4"/>
</dbReference>
<evidence type="ECO:0000256" key="1">
    <source>
        <dbReference type="ARBA" id="ARBA00022692"/>
    </source>
</evidence>